<protein>
    <submittedName>
        <fullName evidence="1">Uncharacterized protein</fullName>
    </submittedName>
</protein>
<reference evidence="1 2" key="1">
    <citation type="journal article" date="2023" name="Int. J. Mol. Sci.">
        <title>De Novo Assembly and Annotation of 11 Diverse Shrub Willow (Salix) Genomes Reveals Novel Gene Organization in Sex-Linked Regions.</title>
        <authorList>
            <person name="Hyden B."/>
            <person name="Feng K."/>
            <person name="Yates T.B."/>
            <person name="Jawdy S."/>
            <person name="Cereghino C."/>
            <person name="Smart L.B."/>
            <person name="Muchero W."/>
        </authorList>
    </citation>
    <scope>NUCLEOTIDE SEQUENCE [LARGE SCALE GENOMIC DNA]</scope>
    <source>
        <tissue evidence="1">Shoot tip</tissue>
    </source>
</reference>
<sequence>MADASKKVFTVNCLAITQLNQINECWCNICENIEQNLGIEDRAAGIKLTPKAQVKRNNFFNRITRMVTIIRLN</sequence>
<evidence type="ECO:0000313" key="1">
    <source>
        <dbReference type="EMBL" id="KAJ6406709.1"/>
    </source>
</evidence>
<dbReference type="Proteomes" id="UP001162972">
    <property type="component" value="Chromosome 6"/>
</dbReference>
<keyword evidence="2" id="KW-1185">Reference proteome</keyword>
<dbReference type="AlphaFoldDB" id="A0AAD6NVN2"/>
<proteinExistence type="predicted"/>
<name>A0AAD6NVN2_9ROSI</name>
<accession>A0AAD6NVN2</accession>
<dbReference type="EMBL" id="JAPFFJ010000016">
    <property type="protein sequence ID" value="KAJ6406709.1"/>
    <property type="molecule type" value="Genomic_DNA"/>
</dbReference>
<organism evidence="1 2">
    <name type="scientific">Salix udensis</name>
    <dbReference type="NCBI Taxonomy" id="889485"/>
    <lineage>
        <taxon>Eukaryota</taxon>
        <taxon>Viridiplantae</taxon>
        <taxon>Streptophyta</taxon>
        <taxon>Embryophyta</taxon>
        <taxon>Tracheophyta</taxon>
        <taxon>Spermatophyta</taxon>
        <taxon>Magnoliopsida</taxon>
        <taxon>eudicotyledons</taxon>
        <taxon>Gunneridae</taxon>
        <taxon>Pentapetalae</taxon>
        <taxon>rosids</taxon>
        <taxon>fabids</taxon>
        <taxon>Malpighiales</taxon>
        <taxon>Salicaceae</taxon>
        <taxon>Saliceae</taxon>
        <taxon>Salix</taxon>
    </lineage>
</organism>
<gene>
    <name evidence="1" type="ORF">OIU84_010258</name>
</gene>
<evidence type="ECO:0000313" key="2">
    <source>
        <dbReference type="Proteomes" id="UP001162972"/>
    </source>
</evidence>
<comment type="caution">
    <text evidence="1">The sequence shown here is derived from an EMBL/GenBank/DDBJ whole genome shotgun (WGS) entry which is preliminary data.</text>
</comment>